<keyword evidence="1" id="KW-1133">Transmembrane helix</keyword>
<name>A0ABP9BXA0_9MICC</name>
<organism evidence="2 3">
    <name type="scientific">Rothia endophytica</name>
    <dbReference type="NCBI Taxonomy" id="1324766"/>
    <lineage>
        <taxon>Bacteria</taxon>
        <taxon>Bacillati</taxon>
        <taxon>Actinomycetota</taxon>
        <taxon>Actinomycetes</taxon>
        <taxon>Micrococcales</taxon>
        <taxon>Micrococcaceae</taxon>
        <taxon>Rothia</taxon>
    </lineage>
</organism>
<feature type="transmembrane region" description="Helical" evidence="1">
    <location>
        <begin position="84"/>
        <end position="117"/>
    </location>
</feature>
<dbReference type="Proteomes" id="UP001500187">
    <property type="component" value="Unassembled WGS sequence"/>
</dbReference>
<gene>
    <name evidence="2" type="ORF">GCM10023352_20750</name>
</gene>
<keyword evidence="1" id="KW-0812">Transmembrane</keyword>
<keyword evidence="3" id="KW-1185">Reference proteome</keyword>
<dbReference type="EMBL" id="BAABKP010000007">
    <property type="protein sequence ID" value="GAA4800546.1"/>
    <property type="molecule type" value="Genomic_DNA"/>
</dbReference>
<evidence type="ECO:0008006" key="4">
    <source>
        <dbReference type="Google" id="ProtNLM"/>
    </source>
</evidence>
<feature type="transmembrane region" description="Helical" evidence="1">
    <location>
        <begin position="46"/>
        <end position="64"/>
    </location>
</feature>
<sequence>MHPKTWFIFGLSGLLLSFAPLPIGARGMLLVAFVIIFVFAGAFTQFLRFSLVGLLPVALVAWTIQAVSYRGQTIYTSWEPVPGILFSVTAEGLAFGGQMALQILCFGASCSLLSLLISPLGLRSALTSWHLPPRLVYLLCASLNAPRQLGFYADLARETGRARGLADSKLTHRIWLRVRTASALFNLVLLDQEVRGRSLADRGLDQKGPRLYLTATPDSTWQILIRWSVLGASALLSLVSYGVAL</sequence>
<proteinExistence type="predicted"/>
<protein>
    <recommendedName>
        <fullName evidence="4">Energy-coupling factor transporter transmembrane protein EcfT</fullName>
    </recommendedName>
</protein>
<comment type="caution">
    <text evidence="2">The sequence shown here is derived from an EMBL/GenBank/DDBJ whole genome shotgun (WGS) entry which is preliminary data.</text>
</comment>
<reference evidence="3" key="1">
    <citation type="journal article" date="2019" name="Int. J. Syst. Evol. Microbiol.">
        <title>The Global Catalogue of Microorganisms (GCM) 10K type strain sequencing project: providing services to taxonomists for standard genome sequencing and annotation.</title>
        <authorList>
            <consortium name="The Broad Institute Genomics Platform"/>
            <consortium name="The Broad Institute Genome Sequencing Center for Infectious Disease"/>
            <person name="Wu L."/>
            <person name="Ma J."/>
        </authorList>
    </citation>
    <scope>NUCLEOTIDE SEQUENCE [LARGE SCALE GENOMIC DNA]</scope>
    <source>
        <strain evidence="3">JCM 18541</strain>
    </source>
</reference>
<evidence type="ECO:0000313" key="3">
    <source>
        <dbReference type="Proteomes" id="UP001500187"/>
    </source>
</evidence>
<evidence type="ECO:0000256" key="1">
    <source>
        <dbReference type="SAM" id="Phobius"/>
    </source>
</evidence>
<feature type="transmembrane region" description="Helical" evidence="1">
    <location>
        <begin position="6"/>
        <end position="39"/>
    </location>
</feature>
<keyword evidence="1" id="KW-0472">Membrane</keyword>
<evidence type="ECO:0000313" key="2">
    <source>
        <dbReference type="EMBL" id="GAA4800546.1"/>
    </source>
</evidence>
<accession>A0ABP9BXA0</accession>